<dbReference type="AlphaFoldDB" id="F8UGW3"/>
<feature type="region of interest" description="Disordered" evidence="1">
    <location>
        <begin position="1"/>
        <end position="27"/>
    </location>
</feature>
<accession>F8UGW3</accession>
<feature type="region of interest" description="Disordered" evidence="1">
    <location>
        <begin position="45"/>
        <end position="70"/>
    </location>
</feature>
<protein>
    <submittedName>
        <fullName evidence="2">Uncharacterized protein</fullName>
    </submittedName>
</protein>
<sequence>MALGHVLDNGQPETGSPGLPGTAPVHPVKALCQARQVVSGDAWSRVVAKNSPPPSSRKRQPASIRPPPGV</sequence>
<evidence type="ECO:0000256" key="1">
    <source>
        <dbReference type="SAM" id="MobiDB-lite"/>
    </source>
</evidence>
<organism evidence="2">
    <name type="scientific">uncultured microorganism</name>
    <dbReference type="NCBI Taxonomy" id="358574"/>
    <lineage>
        <taxon>unclassified sequences</taxon>
        <taxon>environmental samples</taxon>
    </lineage>
</organism>
<evidence type="ECO:0000313" key="2">
    <source>
        <dbReference type="EMBL" id="AEI30270.1"/>
    </source>
</evidence>
<proteinExistence type="predicted"/>
<name>F8UGW3_9ZZZZ</name>
<dbReference type="EMBL" id="JF805032">
    <property type="protein sequence ID" value="AEI30270.1"/>
    <property type="molecule type" value="Genomic_DNA"/>
</dbReference>
<reference evidence="2" key="1">
    <citation type="submission" date="2011-04" db="EMBL/GenBank/DDBJ databases">
        <title>Taxonomic and functional metagenomic profiling of the microbial community in the anoxic sediment of a brackish shallow lake (Laguna de Carrizo Central Spain).</title>
        <authorList>
            <consortium name="CONSOLIDER consortium CSD2007-00005"/>
            <person name="Guazzaroni M.-E."/>
            <person name="Richter M."/>
            <person name="Garcia-Salamanca A."/>
            <person name="Yarza P."/>
            <person name="Ferrer M."/>
        </authorList>
    </citation>
    <scope>NUCLEOTIDE SEQUENCE</scope>
</reference>
<gene>
    <name evidence="2" type="ORF">LDC_03284</name>
</gene>